<evidence type="ECO:0000313" key="2">
    <source>
        <dbReference type="EMBL" id="TDD16389.1"/>
    </source>
</evidence>
<accession>A0A4R4WC41</accession>
<evidence type="ECO:0000313" key="3">
    <source>
        <dbReference type="Proteomes" id="UP000294543"/>
    </source>
</evidence>
<protein>
    <submittedName>
        <fullName evidence="2">Uncharacterized protein</fullName>
    </submittedName>
</protein>
<gene>
    <name evidence="2" type="ORF">E1294_31425</name>
</gene>
<dbReference type="RefSeq" id="WP_132514437.1">
    <property type="nucleotide sequence ID" value="NZ_SMKP01000106.1"/>
</dbReference>
<comment type="caution">
    <text evidence="2">The sequence shown here is derived from an EMBL/GenBank/DDBJ whole genome shotgun (WGS) entry which is preliminary data.</text>
</comment>
<dbReference type="Proteomes" id="UP000294543">
    <property type="component" value="Unassembled WGS sequence"/>
</dbReference>
<evidence type="ECO:0000256" key="1">
    <source>
        <dbReference type="SAM" id="MobiDB-lite"/>
    </source>
</evidence>
<dbReference type="EMBL" id="SMKP01000106">
    <property type="protein sequence ID" value="TDD16389.1"/>
    <property type="molecule type" value="Genomic_DNA"/>
</dbReference>
<proteinExistence type="predicted"/>
<dbReference type="AlphaFoldDB" id="A0A4R4WC41"/>
<feature type="region of interest" description="Disordered" evidence="1">
    <location>
        <begin position="100"/>
        <end position="134"/>
    </location>
</feature>
<name>A0A4R4WC41_9ACTN</name>
<reference evidence="2 3" key="1">
    <citation type="submission" date="2019-03" db="EMBL/GenBank/DDBJ databases">
        <title>Draft genome sequences of novel Actinobacteria.</title>
        <authorList>
            <person name="Sahin N."/>
            <person name="Ay H."/>
            <person name="Saygin H."/>
        </authorList>
    </citation>
    <scope>NUCLEOTIDE SEQUENCE [LARGE SCALE GENOMIC DNA]</scope>
    <source>
        <strain evidence="2 3">KC712</strain>
    </source>
</reference>
<keyword evidence="3" id="KW-1185">Reference proteome</keyword>
<sequence length="160" mass="17623">MRLGPVGQLLRGFETRALLLLLCGRSWRPLRGGGGRHLLLSPTPHDRSPLRVSFSVAPRTFHLALHVTVLLCTDLHGLLGFRAVLPHPWTDGPPALHIETRRWPPPGYRPTGRPDLRIRPFPRPRAGRRPGAGDSRVVGARRLVLPTVGHRCAAAGLVRS</sequence>
<organism evidence="2 3">
    <name type="scientific">Nonomuraea diastatica</name>
    <dbReference type="NCBI Taxonomy" id="1848329"/>
    <lineage>
        <taxon>Bacteria</taxon>
        <taxon>Bacillati</taxon>
        <taxon>Actinomycetota</taxon>
        <taxon>Actinomycetes</taxon>
        <taxon>Streptosporangiales</taxon>
        <taxon>Streptosporangiaceae</taxon>
        <taxon>Nonomuraea</taxon>
    </lineage>
</organism>